<dbReference type="Gene3D" id="3.40.800.10">
    <property type="entry name" value="Ureohydrolase domain"/>
    <property type="match status" value="1"/>
</dbReference>
<dbReference type="AlphaFoldDB" id="A0A6G1JQT9"/>
<dbReference type="PRINTS" id="PR00116">
    <property type="entry name" value="ARGINASE"/>
</dbReference>
<feature type="binding site" evidence="4">
    <location>
        <position position="203"/>
    </location>
    <ligand>
        <name>Mn(2+)</name>
        <dbReference type="ChEBI" id="CHEBI:29035"/>
        <label>1</label>
    </ligand>
</feature>
<evidence type="ECO:0000256" key="5">
    <source>
        <dbReference type="RuleBase" id="RU003684"/>
    </source>
</evidence>
<evidence type="ECO:0000256" key="1">
    <source>
        <dbReference type="ARBA" id="ARBA00009227"/>
    </source>
</evidence>
<evidence type="ECO:0000256" key="6">
    <source>
        <dbReference type="SAM" id="SignalP"/>
    </source>
</evidence>
<keyword evidence="6" id="KW-0732">Signal</keyword>
<feature type="binding site" evidence="4">
    <location>
        <position position="303"/>
    </location>
    <ligand>
        <name>Mn(2+)</name>
        <dbReference type="ChEBI" id="CHEBI:29035"/>
        <label>1</label>
    </ligand>
</feature>
<feature type="binding site" evidence="4">
    <location>
        <position position="301"/>
    </location>
    <ligand>
        <name>Mn(2+)</name>
        <dbReference type="ChEBI" id="CHEBI:29035"/>
        <label>1</label>
    </ligand>
</feature>
<keyword evidence="8" id="KW-1185">Reference proteome</keyword>
<feature type="binding site" evidence="4">
    <location>
        <position position="199"/>
    </location>
    <ligand>
        <name>Mn(2+)</name>
        <dbReference type="ChEBI" id="CHEBI:29035"/>
        <label>1</label>
    </ligand>
</feature>
<dbReference type="PIRSF" id="PIRSF036979">
    <property type="entry name" value="Arginase"/>
    <property type="match status" value="1"/>
</dbReference>
<dbReference type="PANTHER" id="PTHR11358:SF26">
    <property type="entry name" value="GUANIDINO ACID HYDROLASE, MITOCHONDRIAL"/>
    <property type="match status" value="1"/>
</dbReference>
<dbReference type="CDD" id="cd11592">
    <property type="entry name" value="Agmatinase_PAH"/>
    <property type="match status" value="1"/>
</dbReference>
<sequence>MRSAVLIVGTIAMRSLAYSGWSKSDIQQPDDPREHIRELQRKWGSDWAFSGIPTFGHLDHVHCLTEPDEHFDIGIVGAPFDSAVTYRPGARMGPRAIRAASTRHLPSRSFHPNAGVNPYRSWAKVLDCGDIPITPIDNVVALRQMTEALTELGSRAAATPDHQARPRLIIFGGDHSLSLPALRALKAVHGSPMAVLHFDAHLDTLHPSSYPYSWASDAAEFNHGSMFWKASREGLVLNGSSVHAGLRTRLSGTDWTTYDEDDHQGYLRIYTDDIDRIGVAGIVDLIRDRIGMDIAVYLSIDIDVLDPAFAPGTGAPEPGGWTSRELIRILSGLRDLNIVGADIVEVAPAYDSLGGDTALTAASLAYEIITTWVLKGLAVNGGTKVRGMDGGAVGSPANKQEL</sequence>
<dbReference type="GO" id="GO:0008783">
    <property type="term" value="F:agmatinase activity"/>
    <property type="evidence" value="ECO:0007669"/>
    <property type="project" value="TreeGrafter"/>
</dbReference>
<feature type="binding site" evidence="4">
    <location>
        <position position="175"/>
    </location>
    <ligand>
        <name>Mn(2+)</name>
        <dbReference type="ChEBI" id="CHEBI:29035"/>
        <label>1</label>
    </ligand>
</feature>
<proteinExistence type="inferred from homology"/>
<evidence type="ECO:0000313" key="7">
    <source>
        <dbReference type="EMBL" id="KAF2702908.1"/>
    </source>
</evidence>
<accession>A0A6G1JQT9</accession>
<comment type="similarity">
    <text evidence="1">Belongs to the arginase family. Agmatinase subfamily.</text>
</comment>
<dbReference type="InterPro" id="IPR006035">
    <property type="entry name" value="Ureohydrolase"/>
</dbReference>
<dbReference type="GO" id="GO:0033389">
    <property type="term" value="P:putrescine biosynthetic process from arginine, via agmatine"/>
    <property type="evidence" value="ECO:0007669"/>
    <property type="project" value="TreeGrafter"/>
</dbReference>
<dbReference type="Pfam" id="PF00491">
    <property type="entry name" value="Arginase"/>
    <property type="match status" value="1"/>
</dbReference>
<dbReference type="GO" id="GO:0046872">
    <property type="term" value="F:metal ion binding"/>
    <property type="evidence" value="ECO:0007669"/>
    <property type="project" value="UniProtKB-KW"/>
</dbReference>
<gene>
    <name evidence="7" type="ORF">K504DRAFT_444717</name>
</gene>
<dbReference type="InterPro" id="IPR020855">
    <property type="entry name" value="Ureohydrolase_Mn_BS"/>
</dbReference>
<evidence type="ECO:0000256" key="4">
    <source>
        <dbReference type="PIRSR" id="PIRSR036979-1"/>
    </source>
</evidence>
<dbReference type="PANTHER" id="PTHR11358">
    <property type="entry name" value="ARGINASE/AGMATINASE"/>
    <property type="match status" value="1"/>
</dbReference>
<keyword evidence="2 4" id="KW-0479">Metal-binding</keyword>
<name>A0A6G1JQT9_9PLEO</name>
<reference evidence="7" key="1">
    <citation type="journal article" date="2020" name="Stud. Mycol.">
        <title>101 Dothideomycetes genomes: a test case for predicting lifestyles and emergence of pathogens.</title>
        <authorList>
            <person name="Haridas S."/>
            <person name="Albert R."/>
            <person name="Binder M."/>
            <person name="Bloem J."/>
            <person name="Labutti K."/>
            <person name="Salamov A."/>
            <person name="Andreopoulos B."/>
            <person name="Baker S."/>
            <person name="Barry K."/>
            <person name="Bills G."/>
            <person name="Bluhm B."/>
            <person name="Cannon C."/>
            <person name="Castanera R."/>
            <person name="Culley D."/>
            <person name="Daum C."/>
            <person name="Ezra D."/>
            <person name="Gonzalez J."/>
            <person name="Henrissat B."/>
            <person name="Kuo A."/>
            <person name="Liang C."/>
            <person name="Lipzen A."/>
            <person name="Lutzoni F."/>
            <person name="Magnuson J."/>
            <person name="Mondo S."/>
            <person name="Nolan M."/>
            <person name="Ohm R."/>
            <person name="Pangilinan J."/>
            <person name="Park H.-J."/>
            <person name="Ramirez L."/>
            <person name="Alfaro M."/>
            <person name="Sun H."/>
            <person name="Tritt A."/>
            <person name="Yoshinaga Y."/>
            <person name="Zwiers L.-H."/>
            <person name="Turgeon B."/>
            <person name="Goodwin S."/>
            <person name="Spatafora J."/>
            <person name="Crous P."/>
            <person name="Grigoriev I."/>
        </authorList>
    </citation>
    <scope>NUCLEOTIDE SEQUENCE</scope>
    <source>
        <strain evidence="7">CBS 279.74</strain>
    </source>
</reference>
<dbReference type="Proteomes" id="UP000799428">
    <property type="component" value="Unassembled WGS sequence"/>
</dbReference>
<dbReference type="PROSITE" id="PS51409">
    <property type="entry name" value="ARGINASE_2"/>
    <property type="match status" value="1"/>
</dbReference>
<evidence type="ECO:0000313" key="8">
    <source>
        <dbReference type="Proteomes" id="UP000799428"/>
    </source>
</evidence>
<feature type="signal peptide" evidence="6">
    <location>
        <begin position="1"/>
        <end position="17"/>
    </location>
</feature>
<evidence type="ECO:0000256" key="2">
    <source>
        <dbReference type="ARBA" id="ARBA00022723"/>
    </source>
</evidence>
<dbReference type="EMBL" id="MU005791">
    <property type="protein sequence ID" value="KAF2702908.1"/>
    <property type="molecule type" value="Genomic_DNA"/>
</dbReference>
<dbReference type="FunFam" id="3.40.800.10:FF:000014">
    <property type="entry name" value="Arginase family protein"/>
    <property type="match status" value="1"/>
</dbReference>
<dbReference type="OrthoDB" id="288726at2759"/>
<feature type="binding site" evidence="4">
    <location>
        <position position="201"/>
    </location>
    <ligand>
        <name>Mn(2+)</name>
        <dbReference type="ChEBI" id="CHEBI:29035"/>
        <label>1</label>
    </ligand>
</feature>
<dbReference type="PROSITE" id="PS01053">
    <property type="entry name" value="ARGINASE_1"/>
    <property type="match status" value="1"/>
</dbReference>
<dbReference type="SUPFAM" id="SSF52768">
    <property type="entry name" value="Arginase/deacetylase"/>
    <property type="match status" value="1"/>
</dbReference>
<organism evidence="7 8">
    <name type="scientific">Pleomassaria siparia CBS 279.74</name>
    <dbReference type="NCBI Taxonomy" id="1314801"/>
    <lineage>
        <taxon>Eukaryota</taxon>
        <taxon>Fungi</taxon>
        <taxon>Dikarya</taxon>
        <taxon>Ascomycota</taxon>
        <taxon>Pezizomycotina</taxon>
        <taxon>Dothideomycetes</taxon>
        <taxon>Pleosporomycetidae</taxon>
        <taxon>Pleosporales</taxon>
        <taxon>Pleomassariaceae</taxon>
        <taxon>Pleomassaria</taxon>
    </lineage>
</organism>
<feature type="chain" id="PRO_5026043299" evidence="6">
    <location>
        <begin position="18"/>
        <end position="402"/>
    </location>
</feature>
<comment type="cofactor">
    <cofactor evidence="4">
        <name>Mn(2+)</name>
        <dbReference type="ChEBI" id="CHEBI:29035"/>
    </cofactor>
    <text evidence="4">Binds 2 manganese ions per subunit.</text>
</comment>
<keyword evidence="4" id="KW-0464">Manganese</keyword>
<evidence type="ECO:0000256" key="3">
    <source>
        <dbReference type="ARBA" id="ARBA00022801"/>
    </source>
</evidence>
<protein>
    <submittedName>
        <fullName evidence="7">Arginase/deacetylase</fullName>
    </submittedName>
</protein>
<dbReference type="InterPro" id="IPR023696">
    <property type="entry name" value="Ureohydrolase_dom_sf"/>
</dbReference>
<keyword evidence="3 5" id="KW-0378">Hydrolase</keyword>